<dbReference type="OMA" id="ENCNEIG"/>
<dbReference type="Gene3D" id="3.50.50.60">
    <property type="entry name" value="FAD/NAD(P)-binding domain"/>
    <property type="match status" value="1"/>
</dbReference>
<sequence length="466" mass="52209">MYIYVYLYMYAYIYIYICFWTVSCRIIILIDFMKAAYLSRAGVRTTVLERRNLLGGASVTEEIVPGFKFSRASYLLSLLRPQIYEDLQLKRHGLTLLPRPYLSFCPLLDGTQPGHYLLLGSDMQENQKNIAQFSRSDAQMYPDYVQTMERFVTAMDPLLDSPLPDIPGLFHRSPRKVLQALKGLRPLLKTVRTLGKDIPSFLEILTAPSAKVQIGWAAGHLFVTCVHLMSIPFSYVLLHHVMGNMTGTRGAWAYVQGGMGALSDSIAASAMEHGASVFTNSVQQIMVDDCGCAVGVALTSGEEIKSKIVLSNATAHVTYLQLTPQVRIRSALKCLRSMSFVLVILKLWTRCRIFAENEAEFHHGCTIHLNAWDMECLDLAFRDNIFHGAMSLDQLFTCRPHHSHCGAASPIRGLFLCGSGAHPGTGKHLDVMWNVRPVFSRIVQVETIQTVRVRFGMFQFTNLGSP</sequence>
<proteinExistence type="inferred from homology"/>
<reference evidence="3" key="1">
    <citation type="submission" date="2025-08" db="UniProtKB">
        <authorList>
            <consortium name="Ensembl"/>
        </authorList>
    </citation>
    <scope>IDENTIFICATION</scope>
</reference>
<name>A0A8C4NKK6_EPTBU</name>
<evidence type="ECO:0000256" key="2">
    <source>
        <dbReference type="SAM" id="Phobius"/>
    </source>
</evidence>
<reference evidence="3" key="2">
    <citation type="submission" date="2025-09" db="UniProtKB">
        <authorList>
            <consortium name="Ensembl"/>
        </authorList>
    </citation>
    <scope>IDENTIFICATION</scope>
</reference>
<dbReference type="GeneTree" id="ENSGT00940000164861"/>
<keyword evidence="4" id="KW-1185">Reference proteome</keyword>
<protein>
    <recommendedName>
        <fullName evidence="5">Amine oxidase domain-containing protein</fullName>
    </recommendedName>
</protein>
<dbReference type="SUPFAM" id="SSF51905">
    <property type="entry name" value="FAD/NAD(P)-binding domain"/>
    <property type="match status" value="1"/>
</dbReference>
<keyword evidence="2" id="KW-0812">Transmembrane</keyword>
<evidence type="ECO:0000256" key="1">
    <source>
        <dbReference type="ARBA" id="ARBA00006046"/>
    </source>
</evidence>
<dbReference type="InterPro" id="IPR036188">
    <property type="entry name" value="FAD/NAD-bd_sf"/>
</dbReference>
<comment type="similarity">
    <text evidence="1">Belongs to the carotenoid/retinoid oxidoreductase family.</text>
</comment>
<keyword evidence="2" id="KW-1133">Transmembrane helix</keyword>
<accession>A0A8C4NKK6</accession>
<keyword evidence="2" id="KW-0472">Membrane</keyword>
<evidence type="ECO:0000313" key="4">
    <source>
        <dbReference type="Proteomes" id="UP000694388"/>
    </source>
</evidence>
<dbReference type="Proteomes" id="UP000694388">
    <property type="component" value="Unplaced"/>
</dbReference>
<dbReference type="AlphaFoldDB" id="A0A8C4NKK6"/>
<dbReference type="Ensembl" id="ENSEBUT00000004908.1">
    <property type="protein sequence ID" value="ENSEBUP00000004470.1"/>
    <property type="gene ID" value="ENSEBUG00000003120.1"/>
</dbReference>
<dbReference type="PANTHER" id="PTHR10668:SF103">
    <property type="entry name" value="PYRIDINE NUCLEOTIDE-DISULFIDE OXIDOREDUCTASE DOMAIN-CONTAINING PROTEIN 2"/>
    <property type="match status" value="1"/>
</dbReference>
<evidence type="ECO:0000313" key="3">
    <source>
        <dbReference type="Ensembl" id="ENSEBUP00000004470.1"/>
    </source>
</evidence>
<evidence type="ECO:0008006" key="5">
    <source>
        <dbReference type="Google" id="ProtNLM"/>
    </source>
</evidence>
<organism evidence="3 4">
    <name type="scientific">Eptatretus burgeri</name>
    <name type="common">Inshore hagfish</name>
    <dbReference type="NCBI Taxonomy" id="7764"/>
    <lineage>
        <taxon>Eukaryota</taxon>
        <taxon>Metazoa</taxon>
        <taxon>Chordata</taxon>
        <taxon>Craniata</taxon>
        <taxon>Vertebrata</taxon>
        <taxon>Cyclostomata</taxon>
        <taxon>Myxini</taxon>
        <taxon>Myxiniformes</taxon>
        <taxon>Myxinidae</taxon>
        <taxon>Eptatretinae</taxon>
        <taxon>Eptatretus</taxon>
    </lineage>
</organism>
<dbReference type="PANTHER" id="PTHR10668">
    <property type="entry name" value="PHYTOENE DEHYDROGENASE"/>
    <property type="match status" value="1"/>
</dbReference>
<feature type="transmembrane region" description="Helical" evidence="2">
    <location>
        <begin position="6"/>
        <end position="30"/>
    </location>
</feature>